<sequence length="172" mass="19306">MVATAKEVGKNRYRESYGRYLEDFNIGDIYEHRPGRTLTESDNTWFTLLTMNQHPLHFDTEYASKSEFGKPLVNSCLTLSIVAGMSVSDISQKTIANLGWDKIKLTAPVYVGDTLYAESVVLSKRESKSRPTQGIVSVRTTGFNQDGKEVISYERTMLIPKNGHAVDDVADY</sequence>
<dbReference type="SUPFAM" id="SSF54637">
    <property type="entry name" value="Thioesterase/thiol ester dehydrase-isomerase"/>
    <property type="match status" value="1"/>
</dbReference>
<accession>E0XSI4</accession>
<dbReference type="PANTHER" id="PTHR43664">
    <property type="entry name" value="MONOAMINE OXIDASE-RELATED"/>
    <property type="match status" value="1"/>
</dbReference>
<organism evidence="1">
    <name type="scientific">uncultured delta proteobacterium HF0070_30B07</name>
    <dbReference type="NCBI Taxonomy" id="710826"/>
    <lineage>
        <taxon>Bacteria</taxon>
        <taxon>Deltaproteobacteria</taxon>
        <taxon>environmental samples</taxon>
    </lineage>
</organism>
<protein>
    <submittedName>
        <fullName evidence="1">Acyl dehydratase</fullName>
    </submittedName>
</protein>
<dbReference type="AlphaFoldDB" id="E0XSI4"/>
<dbReference type="GO" id="GO:0016829">
    <property type="term" value="F:lyase activity"/>
    <property type="evidence" value="ECO:0007669"/>
    <property type="project" value="InterPro"/>
</dbReference>
<dbReference type="InterPro" id="IPR048274">
    <property type="entry name" value="MC_hydratase"/>
</dbReference>
<dbReference type="CDD" id="cd03451">
    <property type="entry name" value="FkbR2"/>
    <property type="match status" value="1"/>
</dbReference>
<evidence type="ECO:0000313" key="1">
    <source>
        <dbReference type="EMBL" id="ADI17375.1"/>
    </source>
</evidence>
<dbReference type="Pfam" id="PF19315">
    <property type="entry name" value="MC_hydratase"/>
    <property type="match status" value="1"/>
</dbReference>
<dbReference type="PANTHER" id="PTHR43664:SF1">
    <property type="entry name" value="BETA-METHYLMALYL-COA DEHYDRATASE"/>
    <property type="match status" value="1"/>
</dbReference>
<dbReference type="EMBL" id="GU474862">
    <property type="protein sequence ID" value="ADI17375.1"/>
    <property type="molecule type" value="Genomic_DNA"/>
</dbReference>
<dbReference type="InterPro" id="IPR029069">
    <property type="entry name" value="HotDog_dom_sf"/>
</dbReference>
<proteinExistence type="predicted"/>
<name>E0XSI4_9DELT</name>
<dbReference type="InterPro" id="IPR052342">
    <property type="entry name" value="MCH/BMMD"/>
</dbReference>
<dbReference type="Gene3D" id="3.10.129.10">
    <property type="entry name" value="Hotdog Thioesterase"/>
    <property type="match status" value="1"/>
</dbReference>
<reference evidence="1" key="1">
    <citation type="journal article" date="2011" name="Environ. Microbiol.">
        <title>Time-series analyses of Monterey Bay coastal microbial picoplankton using a 'genome proxy' microarray.</title>
        <authorList>
            <person name="Rich V.I."/>
            <person name="Pham V.D."/>
            <person name="Eppley J."/>
            <person name="Shi Y."/>
            <person name="DeLong E.F."/>
        </authorList>
    </citation>
    <scope>NUCLEOTIDE SEQUENCE</scope>
</reference>